<evidence type="ECO:0000313" key="1">
    <source>
        <dbReference type="EMBL" id="GAI27515.1"/>
    </source>
</evidence>
<feature type="non-terminal residue" evidence="1">
    <location>
        <position position="1"/>
    </location>
</feature>
<comment type="caution">
    <text evidence="1">The sequence shown here is derived from an EMBL/GenBank/DDBJ whole genome shotgun (WGS) entry which is preliminary data.</text>
</comment>
<name>X1NL61_9ZZZZ</name>
<dbReference type="EMBL" id="BARV01021778">
    <property type="protein sequence ID" value="GAI27515.1"/>
    <property type="molecule type" value="Genomic_DNA"/>
</dbReference>
<protein>
    <submittedName>
        <fullName evidence="1">Uncharacterized protein</fullName>
    </submittedName>
</protein>
<reference evidence="1" key="1">
    <citation type="journal article" date="2014" name="Front. Microbiol.">
        <title>High frequency of phylogenetically diverse reductive dehalogenase-homologous genes in deep subseafloor sedimentary metagenomes.</title>
        <authorList>
            <person name="Kawai M."/>
            <person name="Futagami T."/>
            <person name="Toyoda A."/>
            <person name="Takaki Y."/>
            <person name="Nishi S."/>
            <person name="Hori S."/>
            <person name="Arai W."/>
            <person name="Tsubouchi T."/>
            <person name="Morono Y."/>
            <person name="Uchiyama I."/>
            <person name="Ito T."/>
            <person name="Fujiyama A."/>
            <person name="Inagaki F."/>
            <person name="Takami H."/>
        </authorList>
    </citation>
    <scope>NUCLEOTIDE SEQUENCE</scope>
    <source>
        <strain evidence="1">Expedition CK06-06</strain>
    </source>
</reference>
<proteinExistence type="predicted"/>
<gene>
    <name evidence="1" type="ORF">S06H3_36014</name>
</gene>
<accession>X1NL61</accession>
<sequence length="32" mass="3587">KGKPILNAIMVEVAEDSGRAINIERICRTMEE</sequence>
<dbReference type="AlphaFoldDB" id="X1NL61"/>
<organism evidence="1">
    <name type="scientific">marine sediment metagenome</name>
    <dbReference type="NCBI Taxonomy" id="412755"/>
    <lineage>
        <taxon>unclassified sequences</taxon>
        <taxon>metagenomes</taxon>
        <taxon>ecological metagenomes</taxon>
    </lineage>
</organism>